<reference evidence="4 5" key="1">
    <citation type="submission" date="2016-10" db="EMBL/GenBank/DDBJ databases">
        <authorList>
            <person name="de Groot N.N."/>
        </authorList>
    </citation>
    <scope>NUCLEOTIDE SEQUENCE [LARGE SCALE GENOMIC DNA]</scope>
    <source>
        <strain evidence="4 5">CGMCC 1.5337</strain>
    </source>
</reference>
<gene>
    <name evidence="4" type="ORF">SAMN04487945_0762</name>
</gene>
<evidence type="ECO:0000256" key="1">
    <source>
        <dbReference type="ARBA" id="ARBA00022603"/>
    </source>
</evidence>
<dbReference type="AlphaFoldDB" id="A0A1I0NCG7"/>
<evidence type="ECO:0000256" key="2">
    <source>
        <dbReference type="ARBA" id="ARBA00022679"/>
    </source>
</evidence>
<name>A0A1I0NCG7_9EURY</name>
<organism evidence="4 5">
    <name type="scientific">Halobacterium jilantaiense</name>
    <dbReference type="NCBI Taxonomy" id="355548"/>
    <lineage>
        <taxon>Archaea</taxon>
        <taxon>Methanobacteriati</taxon>
        <taxon>Methanobacteriota</taxon>
        <taxon>Stenosarchaea group</taxon>
        <taxon>Halobacteria</taxon>
        <taxon>Halobacteriales</taxon>
        <taxon>Halobacteriaceae</taxon>
        <taxon>Halobacterium</taxon>
    </lineage>
</organism>
<dbReference type="Gene3D" id="3.40.50.150">
    <property type="entry name" value="Vaccinia Virus protein VP39"/>
    <property type="match status" value="1"/>
</dbReference>
<protein>
    <submittedName>
        <fullName evidence="4">Methyltransferase domain-containing protein</fullName>
    </submittedName>
</protein>
<keyword evidence="2 4" id="KW-0808">Transferase</keyword>
<dbReference type="GO" id="GO:0008168">
    <property type="term" value="F:methyltransferase activity"/>
    <property type="evidence" value="ECO:0007669"/>
    <property type="project" value="UniProtKB-KW"/>
</dbReference>
<dbReference type="InterPro" id="IPR029063">
    <property type="entry name" value="SAM-dependent_MTases_sf"/>
</dbReference>
<keyword evidence="1 4" id="KW-0489">Methyltransferase</keyword>
<dbReference type="EMBL" id="FOJA01000001">
    <property type="protein sequence ID" value="SEV98840.1"/>
    <property type="molecule type" value="Genomic_DNA"/>
</dbReference>
<dbReference type="PANTHER" id="PTHR43861:SF1">
    <property type="entry name" value="TRANS-ACONITATE 2-METHYLTRANSFERASE"/>
    <property type="match status" value="1"/>
</dbReference>
<feature type="domain" description="Methyltransferase" evidence="3">
    <location>
        <begin position="46"/>
        <end position="140"/>
    </location>
</feature>
<dbReference type="PANTHER" id="PTHR43861">
    <property type="entry name" value="TRANS-ACONITATE 2-METHYLTRANSFERASE-RELATED"/>
    <property type="match status" value="1"/>
</dbReference>
<evidence type="ECO:0000313" key="5">
    <source>
        <dbReference type="Proteomes" id="UP000198518"/>
    </source>
</evidence>
<dbReference type="InterPro" id="IPR041698">
    <property type="entry name" value="Methyltransf_25"/>
</dbReference>
<dbReference type="Proteomes" id="UP000198518">
    <property type="component" value="Unassembled WGS sequence"/>
</dbReference>
<dbReference type="STRING" id="355548.SAMN04487945_0762"/>
<dbReference type="Pfam" id="PF13649">
    <property type="entry name" value="Methyltransf_25"/>
    <property type="match status" value="1"/>
</dbReference>
<dbReference type="OrthoDB" id="253297at2157"/>
<accession>A0A1I0NCG7</accession>
<evidence type="ECO:0000313" key="4">
    <source>
        <dbReference type="EMBL" id="SEV98840.1"/>
    </source>
</evidence>
<dbReference type="GO" id="GO:0032259">
    <property type="term" value="P:methylation"/>
    <property type="evidence" value="ECO:0007669"/>
    <property type="project" value="UniProtKB-KW"/>
</dbReference>
<dbReference type="CDD" id="cd02440">
    <property type="entry name" value="AdoMet_MTases"/>
    <property type="match status" value="1"/>
</dbReference>
<keyword evidence="5" id="KW-1185">Reference proteome</keyword>
<dbReference type="RefSeq" id="WP_089670334.1">
    <property type="nucleotide sequence ID" value="NZ_FOJA01000001.1"/>
</dbReference>
<sequence>MTVSETQAAYGRWARAYDWFVRLLPGLDGLRAGAVADLDLERGDTVVDLGCGTGANLPHLREAVGPTGTVVGVDLTPGMLAAAERRIETAGWRNVHLVQGDAARPPVDGVDGVLGTFVVGMLADPAAGVRAWLDRLTSGGRVAVLEATRTTHPAGGVLNPVFDSLVAAGAPGNGSDSDASRTLDARVTEARDALAVEGSLLRDERRVAGFVRTLVAEQRA</sequence>
<evidence type="ECO:0000259" key="3">
    <source>
        <dbReference type="Pfam" id="PF13649"/>
    </source>
</evidence>
<proteinExistence type="predicted"/>
<dbReference type="SUPFAM" id="SSF53335">
    <property type="entry name" value="S-adenosyl-L-methionine-dependent methyltransferases"/>
    <property type="match status" value="1"/>
</dbReference>